<evidence type="ECO:0000256" key="3">
    <source>
        <dbReference type="ARBA" id="ARBA00022842"/>
    </source>
</evidence>
<dbReference type="RefSeq" id="WP_120690367.1">
    <property type="nucleotide sequence ID" value="NZ_RAZT01000013.1"/>
</dbReference>
<dbReference type="Gene3D" id="3.90.79.10">
    <property type="entry name" value="Nucleoside Triphosphate Pyrophosphohydrolase"/>
    <property type="match status" value="1"/>
</dbReference>
<comment type="caution">
    <text evidence="6">The sequence shown here is derived from an EMBL/GenBank/DDBJ whole genome shotgun (WGS) entry which is preliminary data.</text>
</comment>
<evidence type="ECO:0000256" key="4">
    <source>
        <dbReference type="SAM" id="MobiDB-lite"/>
    </source>
</evidence>
<dbReference type="SUPFAM" id="SSF55811">
    <property type="entry name" value="Nudix"/>
    <property type="match status" value="1"/>
</dbReference>
<gene>
    <name evidence="6" type="ORF">D7044_24230</name>
</gene>
<evidence type="ECO:0000313" key="7">
    <source>
        <dbReference type="Proteomes" id="UP000275865"/>
    </source>
</evidence>
<evidence type="ECO:0000256" key="1">
    <source>
        <dbReference type="ARBA" id="ARBA00001946"/>
    </source>
</evidence>
<evidence type="ECO:0000256" key="2">
    <source>
        <dbReference type="ARBA" id="ARBA00022801"/>
    </source>
</evidence>
<dbReference type="GO" id="GO:0016787">
    <property type="term" value="F:hydrolase activity"/>
    <property type="evidence" value="ECO:0007669"/>
    <property type="project" value="UniProtKB-KW"/>
</dbReference>
<dbReference type="PROSITE" id="PS00893">
    <property type="entry name" value="NUDIX_BOX"/>
    <property type="match status" value="1"/>
</dbReference>
<dbReference type="AlphaFoldDB" id="A0A3A9XUJ6"/>
<feature type="compositionally biased region" description="Low complexity" evidence="4">
    <location>
        <begin position="155"/>
        <end position="178"/>
    </location>
</feature>
<dbReference type="Pfam" id="PF00293">
    <property type="entry name" value="NUDIX"/>
    <property type="match status" value="1"/>
</dbReference>
<sequence>MTVYTPRHAARVLLVDADGRVLLFAGFDPARPEHRYWFTPGGGLDPDESPAAGAARELAEETGLRLPPAELGEPVWRETVEYPFDGVWYRQEQEFFLVRVSSWEVDTAGFNDIEQASVTGHRWWSAAELTASDEVYYPRDLPAILSRVAAPGDPAGATVAEETTGANTPAGGSSAADAAGDRVGGAPC</sequence>
<dbReference type="InterPro" id="IPR000086">
    <property type="entry name" value="NUDIX_hydrolase_dom"/>
</dbReference>
<dbReference type="PANTHER" id="PTHR43046">
    <property type="entry name" value="GDP-MANNOSE MANNOSYL HYDROLASE"/>
    <property type="match status" value="1"/>
</dbReference>
<feature type="region of interest" description="Disordered" evidence="4">
    <location>
        <begin position="153"/>
        <end position="188"/>
    </location>
</feature>
<dbReference type="CDD" id="cd04685">
    <property type="entry name" value="NUDIX_Hydrolase"/>
    <property type="match status" value="1"/>
</dbReference>
<evidence type="ECO:0000313" key="6">
    <source>
        <dbReference type="EMBL" id="RKN28925.1"/>
    </source>
</evidence>
<accession>A0A3A9XUJ6</accession>
<proteinExistence type="predicted"/>
<evidence type="ECO:0000259" key="5">
    <source>
        <dbReference type="PROSITE" id="PS51462"/>
    </source>
</evidence>
<comment type="cofactor">
    <cofactor evidence="1">
        <name>Mg(2+)</name>
        <dbReference type="ChEBI" id="CHEBI:18420"/>
    </cofactor>
</comment>
<feature type="domain" description="Nudix hydrolase" evidence="5">
    <location>
        <begin position="5"/>
        <end position="147"/>
    </location>
</feature>
<dbReference type="InterPro" id="IPR015797">
    <property type="entry name" value="NUDIX_hydrolase-like_dom_sf"/>
</dbReference>
<keyword evidence="2" id="KW-0378">Hydrolase</keyword>
<keyword evidence="3" id="KW-0460">Magnesium</keyword>
<dbReference type="EMBL" id="RAZT01000013">
    <property type="protein sequence ID" value="RKN28925.1"/>
    <property type="molecule type" value="Genomic_DNA"/>
</dbReference>
<reference evidence="6 7" key="1">
    <citation type="submission" date="2018-09" db="EMBL/GenBank/DDBJ databases">
        <title>Micromonospora sp. nov. MS1-9, isolated from a root of Musa sp.</title>
        <authorList>
            <person name="Kuncharoen N."/>
            <person name="Kudo T."/>
            <person name="Ohkuma M."/>
            <person name="Yuki M."/>
            <person name="Tanasupawat S."/>
        </authorList>
    </citation>
    <scope>NUCLEOTIDE SEQUENCE [LARGE SCALE GENOMIC DNA]</scope>
    <source>
        <strain evidence="6 7">MS1-9</strain>
    </source>
</reference>
<dbReference type="PROSITE" id="PS51462">
    <property type="entry name" value="NUDIX"/>
    <property type="match status" value="1"/>
</dbReference>
<dbReference type="PANTHER" id="PTHR43046:SF12">
    <property type="entry name" value="GDP-MANNOSE MANNOSYL HYDROLASE"/>
    <property type="match status" value="1"/>
</dbReference>
<name>A0A3A9XUJ6_9ACTN</name>
<dbReference type="Proteomes" id="UP000275865">
    <property type="component" value="Unassembled WGS sequence"/>
</dbReference>
<protein>
    <submittedName>
        <fullName evidence="6">NUDIX domain-containing protein</fullName>
    </submittedName>
</protein>
<dbReference type="InterPro" id="IPR020084">
    <property type="entry name" value="NUDIX_hydrolase_CS"/>
</dbReference>
<organism evidence="6 7">
    <name type="scientific">Micromonospora musae</name>
    <dbReference type="NCBI Taxonomy" id="1894970"/>
    <lineage>
        <taxon>Bacteria</taxon>
        <taxon>Bacillati</taxon>
        <taxon>Actinomycetota</taxon>
        <taxon>Actinomycetes</taxon>
        <taxon>Micromonosporales</taxon>
        <taxon>Micromonosporaceae</taxon>
        <taxon>Micromonospora</taxon>
    </lineage>
</organism>